<dbReference type="FunFam" id="2.20.25.160:FF:000001">
    <property type="entry name" value="Aspartoacylase"/>
    <property type="match status" value="1"/>
</dbReference>
<protein>
    <recommendedName>
        <fullName evidence="11">Aspartoacylase</fullName>
        <ecNumber evidence="10">3.5.1.15</ecNumber>
    </recommendedName>
    <alternativeName>
        <fullName evidence="12">Aminoacylase-2</fullName>
    </alternativeName>
</protein>
<dbReference type="NCBIfam" id="NF002601">
    <property type="entry name" value="PRK02259.1"/>
    <property type="match status" value="1"/>
</dbReference>
<accession>A0A974DL87</accession>
<evidence type="ECO:0000256" key="5">
    <source>
        <dbReference type="ARBA" id="ARBA00022490"/>
    </source>
</evidence>
<dbReference type="Pfam" id="PF04952">
    <property type="entry name" value="AstE_AspA_hybrid"/>
    <property type="match status" value="1"/>
</dbReference>
<dbReference type="PANTHER" id="PTHR15162:SF9">
    <property type="entry name" value="ASPARTOACYLASE"/>
    <property type="match status" value="1"/>
</dbReference>
<name>A0A974DL87_XENLA</name>
<evidence type="ECO:0000256" key="12">
    <source>
        <dbReference type="ARBA" id="ARBA00042829"/>
    </source>
</evidence>
<dbReference type="InterPro" id="IPR007036">
    <property type="entry name" value="Aste_AspA_hybrid_dom"/>
</dbReference>
<evidence type="ECO:0000256" key="7">
    <source>
        <dbReference type="ARBA" id="ARBA00022801"/>
    </source>
</evidence>
<dbReference type="Pfam" id="PF24827">
    <property type="entry name" value="AstE_AspA_cat"/>
    <property type="match status" value="1"/>
</dbReference>
<dbReference type="InterPro" id="IPR050178">
    <property type="entry name" value="AspA/AstE_fam"/>
</dbReference>
<keyword evidence="9" id="KW-0539">Nucleus</keyword>
<keyword evidence="8" id="KW-0862">Zinc</keyword>
<keyword evidence="5" id="KW-0963">Cytoplasm</keyword>
<evidence type="ECO:0000313" key="16">
    <source>
        <dbReference type="EMBL" id="OCT93969.1"/>
    </source>
</evidence>
<dbReference type="Gene3D" id="3.40.630.10">
    <property type="entry name" value="Zn peptidases"/>
    <property type="match status" value="1"/>
</dbReference>
<keyword evidence="7" id="KW-0378">Hydrolase</keyword>
<evidence type="ECO:0000256" key="1">
    <source>
        <dbReference type="ARBA" id="ARBA00001947"/>
    </source>
</evidence>
<proteinExistence type="inferred from homology"/>
<dbReference type="Gene3D" id="2.20.25.160">
    <property type="match status" value="1"/>
</dbReference>
<dbReference type="AlphaFoldDB" id="A0A974DL87"/>
<feature type="compositionally biased region" description="Polar residues" evidence="13">
    <location>
        <begin position="19"/>
        <end position="33"/>
    </location>
</feature>
<dbReference type="SUPFAM" id="SSF53187">
    <property type="entry name" value="Zn-dependent exopeptidases"/>
    <property type="match status" value="1"/>
</dbReference>
<comment type="cofactor">
    <cofactor evidence="1">
        <name>Zn(2+)</name>
        <dbReference type="ChEBI" id="CHEBI:29105"/>
    </cofactor>
</comment>
<keyword evidence="6" id="KW-0479">Metal-binding</keyword>
<organism evidence="16 17">
    <name type="scientific">Xenopus laevis</name>
    <name type="common">African clawed frog</name>
    <dbReference type="NCBI Taxonomy" id="8355"/>
    <lineage>
        <taxon>Eukaryota</taxon>
        <taxon>Metazoa</taxon>
        <taxon>Chordata</taxon>
        <taxon>Craniata</taxon>
        <taxon>Vertebrata</taxon>
        <taxon>Euteleostomi</taxon>
        <taxon>Amphibia</taxon>
        <taxon>Batrachia</taxon>
        <taxon>Anura</taxon>
        <taxon>Pipoidea</taxon>
        <taxon>Pipidae</taxon>
        <taxon>Xenopodinae</taxon>
        <taxon>Xenopus</taxon>
        <taxon>Xenopus</taxon>
    </lineage>
</organism>
<gene>
    <name evidence="16" type="ORF">XELAEV_18011632mg</name>
</gene>
<evidence type="ECO:0000256" key="8">
    <source>
        <dbReference type="ARBA" id="ARBA00022833"/>
    </source>
</evidence>
<evidence type="ECO:0000256" key="6">
    <source>
        <dbReference type="ARBA" id="ARBA00022723"/>
    </source>
</evidence>
<dbReference type="InterPro" id="IPR016708">
    <property type="entry name" value="Aspartoacylase"/>
</dbReference>
<evidence type="ECO:0000256" key="4">
    <source>
        <dbReference type="ARBA" id="ARBA00006173"/>
    </source>
</evidence>
<dbReference type="OMA" id="CEVIPYL"/>
<dbReference type="FunFam" id="3.40.630.10:FF:000025">
    <property type="entry name" value="aspartoacylase"/>
    <property type="match status" value="1"/>
</dbReference>
<dbReference type="GO" id="GO:0016788">
    <property type="term" value="F:hydrolase activity, acting on ester bonds"/>
    <property type="evidence" value="ECO:0007669"/>
    <property type="project" value="InterPro"/>
</dbReference>
<feature type="region of interest" description="Disordered" evidence="13">
    <location>
        <begin position="1"/>
        <end position="33"/>
    </location>
</feature>
<dbReference type="GO" id="GO:0005634">
    <property type="term" value="C:nucleus"/>
    <property type="evidence" value="ECO:0007669"/>
    <property type="project" value="UniProtKB-SubCell"/>
</dbReference>
<evidence type="ECO:0000256" key="9">
    <source>
        <dbReference type="ARBA" id="ARBA00023242"/>
    </source>
</evidence>
<feature type="compositionally biased region" description="Pro residues" evidence="13">
    <location>
        <begin position="1"/>
        <end position="12"/>
    </location>
</feature>
<dbReference type="InterPro" id="IPR055438">
    <property type="entry name" value="AstE_AspA_cat"/>
</dbReference>
<dbReference type="CDD" id="cd06909">
    <property type="entry name" value="M14_ASPA"/>
    <property type="match status" value="1"/>
</dbReference>
<dbReference type="Proteomes" id="UP000694892">
    <property type="component" value="Chromosome 2L"/>
</dbReference>
<sequence length="394" mass="44511">MAAALPGPPSCPGPGHLSPLSNPDGSPGYSTPKYNRSPLCRSMHFSLFAVLRKNDCKRNVNSSKKICLWWELKKNIPPKNLQFMAARQVVNSVRRVAIFGGTHGNELSGVFLVNHWLKHGEEIARPGIEVRPFITNPGAVEKCVRYVDTDLNRVFDSENLRSESNSNTYEVKRAQYINSIFGPKGSEDAYDVILDLHNTTSHMGATLILENSKDDFTIQMLNYIKNSMAPLSCYVLLIEHQRLKYATTRSIAKHPIVEVGPQPQGVLRADVLDKMRSIIKHALDFMNYFNEGKEFLPCSLEVYKVMDKVAYPRNANGDCTAFIHKNLQDQDWKELKPGDPMFFTLDGRMMAYEGDCTVYPTFINEAAYYEKNQAFTITQKMTLCAQAIRCTPPK</sequence>
<evidence type="ECO:0000256" key="10">
    <source>
        <dbReference type="ARBA" id="ARBA00039016"/>
    </source>
</evidence>
<evidence type="ECO:0000256" key="13">
    <source>
        <dbReference type="SAM" id="MobiDB-lite"/>
    </source>
</evidence>
<evidence type="ECO:0000259" key="14">
    <source>
        <dbReference type="Pfam" id="PF04952"/>
    </source>
</evidence>
<evidence type="ECO:0000256" key="2">
    <source>
        <dbReference type="ARBA" id="ARBA00004123"/>
    </source>
</evidence>
<dbReference type="PANTHER" id="PTHR15162">
    <property type="entry name" value="ASPARTOACYLASE"/>
    <property type="match status" value="1"/>
</dbReference>
<dbReference type="EMBL" id="CM004468">
    <property type="protein sequence ID" value="OCT93969.1"/>
    <property type="molecule type" value="Genomic_DNA"/>
</dbReference>
<evidence type="ECO:0000259" key="15">
    <source>
        <dbReference type="Pfam" id="PF24827"/>
    </source>
</evidence>
<dbReference type="EC" id="3.5.1.15" evidence="10"/>
<evidence type="ECO:0000256" key="11">
    <source>
        <dbReference type="ARBA" id="ARBA00040105"/>
    </source>
</evidence>
<reference evidence="17" key="1">
    <citation type="journal article" date="2016" name="Nature">
        <title>Genome evolution in the allotetraploid frog Xenopus laevis.</title>
        <authorList>
            <person name="Session A.M."/>
            <person name="Uno Y."/>
            <person name="Kwon T."/>
            <person name="Chapman J.A."/>
            <person name="Toyoda A."/>
            <person name="Takahashi S."/>
            <person name="Fukui A."/>
            <person name="Hikosaka A."/>
            <person name="Suzuki A."/>
            <person name="Kondo M."/>
            <person name="van Heeringen S.J."/>
            <person name="Quigley I."/>
            <person name="Heinz S."/>
            <person name="Ogino H."/>
            <person name="Ochi H."/>
            <person name="Hellsten U."/>
            <person name="Lyons J.B."/>
            <person name="Simakov O."/>
            <person name="Putnam N."/>
            <person name="Stites J."/>
            <person name="Kuroki Y."/>
            <person name="Tanaka T."/>
            <person name="Michiue T."/>
            <person name="Watanabe M."/>
            <person name="Bogdanovic O."/>
            <person name="Lister R."/>
            <person name="Georgiou G."/>
            <person name="Paranjpe S.S."/>
            <person name="van Kruijsbergen I."/>
            <person name="Shu S."/>
            <person name="Carlson J."/>
            <person name="Kinoshita T."/>
            <person name="Ohta Y."/>
            <person name="Mawaribuchi S."/>
            <person name="Jenkins J."/>
            <person name="Grimwood J."/>
            <person name="Schmutz J."/>
            <person name="Mitros T."/>
            <person name="Mozaffari S.V."/>
            <person name="Suzuki Y."/>
            <person name="Haramoto Y."/>
            <person name="Yamamoto T.S."/>
            <person name="Takagi C."/>
            <person name="Heald R."/>
            <person name="Miller K."/>
            <person name="Haudenschild C."/>
            <person name="Kitzman J."/>
            <person name="Nakayama T."/>
            <person name="Izutsu Y."/>
            <person name="Robert J."/>
            <person name="Fortriede J."/>
            <person name="Burns K."/>
            <person name="Lotay V."/>
            <person name="Karimi K."/>
            <person name="Yasuoka Y."/>
            <person name="Dichmann D.S."/>
            <person name="Flajnik M.F."/>
            <person name="Houston D.W."/>
            <person name="Shendure J."/>
            <person name="DuPasquier L."/>
            <person name="Vize P.D."/>
            <person name="Zorn A.M."/>
            <person name="Ito M."/>
            <person name="Marcotte E.M."/>
            <person name="Wallingford J.B."/>
            <person name="Ito Y."/>
            <person name="Asashima M."/>
            <person name="Ueno N."/>
            <person name="Matsuda Y."/>
            <person name="Veenstra G.J."/>
            <person name="Fujiyama A."/>
            <person name="Harland R.M."/>
            <person name="Taira M."/>
            <person name="Rokhsar D.S."/>
        </authorList>
    </citation>
    <scope>NUCLEOTIDE SEQUENCE [LARGE SCALE GENOMIC DNA]</scope>
    <source>
        <strain evidence="17">J</strain>
    </source>
</reference>
<evidence type="ECO:0000256" key="3">
    <source>
        <dbReference type="ARBA" id="ARBA00004496"/>
    </source>
</evidence>
<dbReference type="GO" id="GO:0046872">
    <property type="term" value="F:metal ion binding"/>
    <property type="evidence" value="ECO:0007669"/>
    <property type="project" value="UniProtKB-KW"/>
</dbReference>
<evidence type="ECO:0000313" key="17">
    <source>
        <dbReference type="Proteomes" id="UP000694892"/>
    </source>
</evidence>
<feature type="domain" description="AstE/AspA barrel-sandwich hybrid" evidence="14">
    <location>
        <begin position="299"/>
        <end position="380"/>
    </location>
</feature>
<comment type="subcellular location">
    <subcellularLocation>
        <location evidence="3">Cytoplasm</location>
    </subcellularLocation>
    <subcellularLocation>
        <location evidence="2">Nucleus</location>
    </subcellularLocation>
</comment>
<feature type="domain" description="Succinylglutamate desuccinylase/Aspartoacylase catalytic" evidence="15">
    <location>
        <begin position="93"/>
        <end position="285"/>
    </location>
</feature>
<dbReference type="HAMAP" id="MF_00704">
    <property type="entry name" value="Aspartoacylase"/>
    <property type="match status" value="1"/>
</dbReference>
<dbReference type="GO" id="GO:0005829">
    <property type="term" value="C:cytosol"/>
    <property type="evidence" value="ECO:0007669"/>
    <property type="project" value="TreeGrafter"/>
</dbReference>
<comment type="similarity">
    <text evidence="4">Belongs to the AspA/AstE family. Aspartoacylase subfamily.</text>
</comment>
<dbReference type="GO" id="GO:0019807">
    <property type="term" value="F:aspartoacylase activity"/>
    <property type="evidence" value="ECO:0007669"/>
    <property type="project" value="UniProtKB-EC"/>
</dbReference>